<evidence type="ECO:0000313" key="2">
    <source>
        <dbReference type="EMBL" id="QKJ29367.1"/>
    </source>
</evidence>
<dbReference type="InterPro" id="IPR037523">
    <property type="entry name" value="VOC_core"/>
</dbReference>
<dbReference type="RefSeq" id="WP_173414061.1">
    <property type="nucleotide sequence ID" value="NZ_CP054139.1"/>
</dbReference>
<sequence length="118" mass="12798">MKALSLAVVVHVSNLDAAMEYYTNVLGFSTDFVFGDYAGMIFNDVLIHLNGPTNQGTKKVPGSAHFCIDCDGIDQYYQQIVSKGAIIEAPLADRPYGMRDCAINDPDGNTIVFGMALE</sequence>
<reference evidence="2 3" key="1">
    <citation type="submission" date="2020-05" db="EMBL/GenBank/DDBJ databases">
        <title>Mucilaginibacter mali sp. nov.</title>
        <authorList>
            <person name="Kim H.S."/>
            <person name="Lee K.C."/>
            <person name="Suh M.K."/>
            <person name="Kim J.-S."/>
            <person name="Han K.-I."/>
            <person name="Eom M.K."/>
            <person name="Shin Y.K."/>
            <person name="Lee J.-S."/>
        </authorList>
    </citation>
    <scope>NUCLEOTIDE SEQUENCE [LARGE SCALE GENOMIC DNA]</scope>
    <source>
        <strain evidence="2 3">G2-14</strain>
    </source>
</reference>
<dbReference type="AlphaFoldDB" id="A0A7D4Q240"/>
<dbReference type="SUPFAM" id="SSF54593">
    <property type="entry name" value="Glyoxalase/Bleomycin resistance protein/Dihydroxybiphenyl dioxygenase"/>
    <property type="match status" value="1"/>
</dbReference>
<evidence type="ECO:0000313" key="3">
    <source>
        <dbReference type="Proteomes" id="UP000505355"/>
    </source>
</evidence>
<proteinExistence type="predicted"/>
<name>A0A7D4Q240_9SPHI</name>
<dbReference type="KEGG" id="mmab:HQ865_06210"/>
<feature type="domain" description="VOC" evidence="1">
    <location>
        <begin position="2"/>
        <end position="116"/>
    </location>
</feature>
<dbReference type="EMBL" id="CP054139">
    <property type="protein sequence ID" value="QKJ29367.1"/>
    <property type="molecule type" value="Genomic_DNA"/>
</dbReference>
<dbReference type="InterPro" id="IPR029068">
    <property type="entry name" value="Glyas_Bleomycin-R_OHBP_Dase"/>
</dbReference>
<dbReference type="InterPro" id="IPR004360">
    <property type="entry name" value="Glyas_Fos-R_dOase_dom"/>
</dbReference>
<dbReference type="Proteomes" id="UP000505355">
    <property type="component" value="Chromosome"/>
</dbReference>
<protein>
    <submittedName>
        <fullName evidence="2">VOC family protein</fullName>
    </submittedName>
</protein>
<dbReference type="PROSITE" id="PS51819">
    <property type="entry name" value="VOC"/>
    <property type="match status" value="1"/>
</dbReference>
<accession>A0A7D4Q240</accession>
<gene>
    <name evidence="2" type="ORF">HQ865_06210</name>
</gene>
<organism evidence="2 3">
    <name type="scientific">Mucilaginibacter mali</name>
    <dbReference type="NCBI Taxonomy" id="2740462"/>
    <lineage>
        <taxon>Bacteria</taxon>
        <taxon>Pseudomonadati</taxon>
        <taxon>Bacteroidota</taxon>
        <taxon>Sphingobacteriia</taxon>
        <taxon>Sphingobacteriales</taxon>
        <taxon>Sphingobacteriaceae</taxon>
        <taxon>Mucilaginibacter</taxon>
    </lineage>
</organism>
<dbReference type="Gene3D" id="3.10.180.10">
    <property type="entry name" value="2,3-Dihydroxybiphenyl 1,2-Dioxygenase, domain 1"/>
    <property type="match status" value="1"/>
</dbReference>
<evidence type="ECO:0000259" key="1">
    <source>
        <dbReference type="PROSITE" id="PS51819"/>
    </source>
</evidence>
<dbReference type="Pfam" id="PF00903">
    <property type="entry name" value="Glyoxalase"/>
    <property type="match status" value="1"/>
</dbReference>
<keyword evidence="3" id="KW-1185">Reference proteome</keyword>